<dbReference type="InterPro" id="IPR001387">
    <property type="entry name" value="Cro/C1-type_HTH"/>
</dbReference>
<evidence type="ECO:0000259" key="2">
    <source>
        <dbReference type="PROSITE" id="PS50943"/>
    </source>
</evidence>
<proteinExistence type="predicted"/>
<dbReference type="Proteomes" id="UP000621492">
    <property type="component" value="Unassembled WGS sequence"/>
</dbReference>
<dbReference type="GO" id="GO:0003677">
    <property type="term" value="F:DNA binding"/>
    <property type="evidence" value="ECO:0007669"/>
    <property type="project" value="UniProtKB-KW"/>
</dbReference>
<reference evidence="3" key="1">
    <citation type="journal article" date="2014" name="Int. J. Syst. Evol. Microbiol.">
        <title>Complete genome sequence of Corynebacterium casei LMG S-19264T (=DSM 44701T), isolated from a smear-ripened cheese.</title>
        <authorList>
            <consortium name="US DOE Joint Genome Institute (JGI-PGF)"/>
            <person name="Walter F."/>
            <person name="Albersmeier A."/>
            <person name="Kalinowski J."/>
            <person name="Ruckert C."/>
        </authorList>
    </citation>
    <scope>NUCLEOTIDE SEQUENCE</scope>
    <source>
        <strain evidence="3">CGMCC 1.15454</strain>
    </source>
</reference>
<name>A0A9W5TZH8_9BACI</name>
<dbReference type="Pfam" id="PF01381">
    <property type="entry name" value="HTH_3"/>
    <property type="match status" value="1"/>
</dbReference>
<comment type="caution">
    <text evidence="3">The sequence shown here is derived from an EMBL/GenBank/DDBJ whole genome shotgun (WGS) entry which is preliminary data.</text>
</comment>
<accession>A0A9W5TZH8</accession>
<dbReference type="RefSeq" id="WP_088051793.1">
    <property type="nucleotide sequence ID" value="NZ_BMJD01000028.1"/>
</dbReference>
<keyword evidence="1" id="KW-0238">DNA-binding</keyword>
<gene>
    <name evidence="3" type="ORF">GCM10011409_31110</name>
</gene>
<dbReference type="EMBL" id="BMJD01000028">
    <property type="protein sequence ID" value="GGB51316.1"/>
    <property type="molecule type" value="Genomic_DNA"/>
</dbReference>
<evidence type="ECO:0000256" key="1">
    <source>
        <dbReference type="ARBA" id="ARBA00023125"/>
    </source>
</evidence>
<keyword evidence="4" id="KW-1185">Reference proteome</keyword>
<dbReference type="SMART" id="SM00530">
    <property type="entry name" value="HTH_XRE"/>
    <property type="match status" value="1"/>
</dbReference>
<organism evidence="3 4">
    <name type="scientific">Lentibacillus populi</name>
    <dbReference type="NCBI Taxonomy" id="1827502"/>
    <lineage>
        <taxon>Bacteria</taxon>
        <taxon>Bacillati</taxon>
        <taxon>Bacillota</taxon>
        <taxon>Bacilli</taxon>
        <taxon>Bacillales</taxon>
        <taxon>Bacillaceae</taxon>
        <taxon>Lentibacillus</taxon>
    </lineage>
</organism>
<evidence type="ECO:0000313" key="4">
    <source>
        <dbReference type="Proteomes" id="UP000621492"/>
    </source>
</evidence>
<feature type="domain" description="HTH cro/C1-type" evidence="2">
    <location>
        <begin position="10"/>
        <end position="64"/>
    </location>
</feature>
<dbReference type="Gene3D" id="1.10.260.40">
    <property type="entry name" value="lambda repressor-like DNA-binding domains"/>
    <property type="match status" value="1"/>
</dbReference>
<reference evidence="3" key="2">
    <citation type="submission" date="2020-09" db="EMBL/GenBank/DDBJ databases">
        <authorList>
            <person name="Sun Q."/>
            <person name="Zhou Y."/>
        </authorList>
    </citation>
    <scope>NUCLEOTIDE SEQUENCE</scope>
    <source>
        <strain evidence="3">CGMCC 1.15454</strain>
    </source>
</reference>
<protein>
    <submittedName>
        <fullName evidence="3">Transcriptional regulator</fullName>
    </submittedName>
</protein>
<dbReference type="PROSITE" id="PS50943">
    <property type="entry name" value="HTH_CROC1"/>
    <property type="match status" value="1"/>
</dbReference>
<dbReference type="InterPro" id="IPR010982">
    <property type="entry name" value="Lambda_DNA-bd_dom_sf"/>
</dbReference>
<dbReference type="PANTHER" id="PTHR46558">
    <property type="entry name" value="TRACRIPTIONAL REGULATORY PROTEIN-RELATED-RELATED"/>
    <property type="match status" value="1"/>
</dbReference>
<dbReference type="CDD" id="cd00093">
    <property type="entry name" value="HTH_XRE"/>
    <property type="match status" value="1"/>
</dbReference>
<dbReference type="PANTHER" id="PTHR46558:SF11">
    <property type="entry name" value="HTH-TYPE TRANSCRIPTIONAL REGULATOR XRE"/>
    <property type="match status" value="1"/>
</dbReference>
<sequence length="75" mass="8512">MDRKRLGRRIKAFRKLKGYTQISFAKEIGVSIAVLGQVERGTKDADDELLTKIVNTLAISWGELMLEEKVQEGDF</sequence>
<dbReference type="AlphaFoldDB" id="A0A9W5TZH8"/>
<dbReference type="SUPFAM" id="SSF47413">
    <property type="entry name" value="lambda repressor-like DNA-binding domains"/>
    <property type="match status" value="1"/>
</dbReference>
<evidence type="ECO:0000313" key="3">
    <source>
        <dbReference type="EMBL" id="GGB51316.1"/>
    </source>
</evidence>